<evidence type="ECO:0000313" key="1">
    <source>
        <dbReference type="EMBL" id="OHV93755.1"/>
    </source>
</evidence>
<dbReference type="RefSeq" id="WP_139174881.1">
    <property type="nucleotide sequence ID" value="NZ_LFKP01000016.1"/>
</dbReference>
<accession>A0A1S1TZS9</accession>
<dbReference type="AlphaFoldDB" id="A0A1S1TZS9"/>
<sequence length="139" mass="15013">MSQESAPAVTDTNPVIATISNAFKRLHQIGEQKAVSDIVYSFLKHTGLEVSEGGAEALCGTKLGQIIRIRSGKIDPAYADVMRELAVMDKYAKEHNAPPHLSSKLPRIDLVADQEALSRGALQGKRTVGHGALQARVQR</sequence>
<dbReference type="Proteomes" id="UP000179840">
    <property type="component" value="Unassembled WGS sequence"/>
</dbReference>
<name>A0A1S1TZS9_9BURK</name>
<geneLocation type="plasmid" evidence="1">
    <name>pMEG01</name>
</geneLocation>
<keyword evidence="1" id="KW-0614">Plasmid</keyword>
<proteinExistence type="predicted"/>
<comment type="caution">
    <text evidence="1">The sequence shown here is derived from an EMBL/GenBank/DDBJ whole genome shotgun (WGS) entry which is preliminary data.</text>
</comment>
<gene>
    <name evidence="1" type="ORF">AKG95_28890</name>
</gene>
<dbReference type="EMBL" id="LFKP01000016">
    <property type="protein sequence ID" value="OHV93755.1"/>
    <property type="molecule type" value="Genomic_DNA"/>
</dbReference>
<protein>
    <submittedName>
        <fullName evidence="1">Uncharacterized protein</fullName>
    </submittedName>
</protein>
<evidence type="ECO:0000313" key="2">
    <source>
        <dbReference type="Proteomes" id="UP000179840"/>
    </source>
</evidence>
<reference evidence="1 2" key="1">
    <citation type="submission" date="2015-06" db="EMBL/GenBank/DDBJ databases">
        <title>Draft genome sequencing of a biphenyl-degrading bacterium, Janthinobacterium lividum MEG1.</title>
        <authorList>
            <person name="Shimodaira J."/>
            <person name="Hatta T."/>
        </authorList>
    </citation>
    <scope>NUCLEOTIDE SEQUENCE [LARGE SCALE GENOMIC DNA]</scope>
    <source>
        <strain evidence="1 2">MEG1</strain>
        <plasmid evidence="1">pMEG01</plasmid>
    </source>
</reference>
<organism evidence="1 2">
    <name type="scientific">Janthinobacterium lividum</name>
    <dbReference type="NCBI Taxonomy" id="29581"/>
    <lineage>
        <taxon>Bacteria</taxon>
        <taxon>Pseudomonadati</taxon>
        <taxon>Pseudomonadota</taxon>
        <taxon>Betaproteobacteria</taxon>
        <taxon>Burkholderiales</taxon>
        <taxon>Oxalobacteraceae</taxon>
        <taxon>Janthinobacterium</taxon>
    </lineage>
</organism>